<evidence type="ECO:0000313" key="2">
    <source>
        <dbReference type="EMBL" id="MDQ0188380.1"/>
    </source>
</evidence>
<comment type="caution">
    <text evidence="2">The sequence shown here is derived from an EMBL/GenBank/DDBJ whole genome shotgun (WGS) entry which is preliminary data.</text>
</comment>
<dbReference type="RefSeq" id="WP_407654047.1">
    <property type="nucleotide sequence ID" value="NZ_CP067097.1"/>
</dbReference>
<keyword evidence="3" id="KW-1185">Reference proteome</keyword>
<dbReference type="Proteomes" id="UP001232973">
    <property type="component" value="Unassembled WGS sequence"/>
</dbReference>
<gene>
    <name evidence="2" type="ORF">J2S03_000184</name>
</gene>
<organism evidence="2 3">
    <name type="scientific">Alicyclobacillus cycloheptanicus</name>
    <dbReference type="NCBI Taxonomy" id="1457"/>
    <lineage>
        <taxon>Bacteria</taxon>
        <taxon>Bacillati</taxon>
        <taxon>Bacillota</taxon>
        <taxon>Bacilli</taxon>
        <taxon>Bacillales</taxon>
        <taxon>Alicyclobacillaceae</taxon>
        <taxon>Alicyclobacillus</taxon>
    </lineage>
</organism>
<evidence type="ECO:0000259" key="1">
    <source>
        <dbReference type="Pfam" id="PF13799"/>
    </source>
</evidence>
<proteinExistence type="predicted"/>
<evidence type="ECO:0000313" key="3">
    <source>
        <dbReference type="Proteomes" id="UP001232973"/>
    </source>
</evidence>
<dbReference type="InterPro" id="IPR025237">
    <property type="entry name" value="DUF4183"/>
</dbReference>
<protein>
    <recommendedName>
        <fullName evidence="1">DUF4183 domain-containing protein</fullName>
    </recommendedName>
</protein>
<feature type="domain" description="DUF4183" evidence="1">
    <location>
        <begin position="17"/>
        <end position="87"/>
    </location>
</feature>
<sequence length="138" mass="15611">MSVARRVTRTKVIYFYTLADGEKRTYTNQDHVRGYGINYIPDPASVSMINVYVNGVLQLPHTYHVSKGKIRFRTADVPRQGAPIIVQSIRMYGGKGGDHCTCKRRRCVVCCCMPFHGCCHLSVKQGMPHCLCFVKTHC</sequence>
<accession>A0ABT9XDK0</accession>
<dbReference type="Pfam" id="PF13799">
    <property type="entry name" value="DUF4183"/>
    <property type="match status" value="1"/>
</dbReference>
<dbReference type="EMBL" id="JAUSTP010000001">
    <property type="protein sequence ID" value="MDQ0188380.1"/>
    <property type="molecule type" value="Genomic_DNA"/>
</dbReference>
<reference evidence="2 3" key="1">
    <citation type="submission" date="2023-07" db="EMBL/GenBank/DDBJ databases">
        <title>Genomic Encyclopedia of Type Strains, Phase IV (KMG-IV): sequencing the most valuable type-strain genomes for metagenomic binning, comparative biology and taxonomic classification.</title>
        <authorList>
            <person name="Goeker M."/>
        </authorList>
    </citation>
    <scope>NUCLEOTIDE SEQUENCE [LARGE SCALE GENOMIC DNA]</scope>
    <source>
        <strain evidence="2 3">DSM 4006</strain>
    </source>
</reference>
<name>A0ABT9XDK0_9BACL</name>